<evidence type="ECO:0000256" key="1">
    <source>
        <dbReference type="SAM" id="Phobius"/>
    </source>
</evidence>
<gene>
    <name evidence="2" type="ORF">H5410_005034</name>
</gene>
<dbReference type="AlphaFoldDB" id="A0A9J6A618"/>
<dbReference type="EMBL" id="JACXVP010000002">
    <property type="protein sequence ID" value="KAG5619816.1"/>
    <property type="molecule type" value="Genomic_DNA"/>
</dbReference>
<name>A0A9J6A618_SOLCO</name>
<feature type="transmembrane region" description="Helical" evidence="1">
    <location>
        <begin position="7"/>
        <end position="25"/>
    </location>
</feature>
<keyword evidence="1" id="KW-0812">Transmembrane</keyword>
<evidence type="ECO:0000313" key="3">
    <source>
        <dbReference type="Proteomes" id="UP000824120"/>
    </source>
</evidence>
<reference evidence="2 3" key="1">
    <citation type="submission" date="2020-09" db="EMBL/GenBank/DDBJ databases">
        <title>De no assembly of potato wild relative species, Solanum commersonii.</title>
        <authorList>
            <person name="Cho K."/>
        </authorList>
    </citation>
    <scope>NUCLEOTIDE SEQUENCE [LARGE SCALE GENOMIC DNA]</scope>
    <source>
        <strain evidence="2">LZ3.2</strain>
        <tissue evidence="2">Leaf</tissue>
    </source>
</reference>
<evidence type="ECO:0000313" key="2">
    <source>
        <dbReference type="EMBL" id="KAG5619816.1"/>
    </source>
</evidence>
<dbReference type="Proteomes" id="UP000824120">
    <property type="component" value="Chromosome 2"/>
</dbReference>
<keyword evidence="1" id="KW-0472">Membrane</keyword>
<proteinExistence type="predicted"/>
<sequence>VVQVFKGFGLIVNLTILGVIIVVGGNECALQKEVSSKRLHIFTIALRIWNHYNGGFYRTFFCEISGFLSLFINYKVNGPSHDGWSLGQKINLNDW</sequence>
<protein>
    <submittedName>
        <fullName evidence="2">Uncharacterized protein</fullName>
    </submittedName>
</protein>
<organism evidence="2 3">
    <name type="scientific">Solanum commersonii</name>
    <name type="common">Commerson's wild potato</name>
    <name type="synonym">Commerson's nightshade</name>
    <dbReference type="NCBI Taxonomy" id="4109"/>
    <lineage>
        <taxon>Eukaryota</taxon>
        <taxon>Viridiplantae</taxon>
        <taxon>Streptophyta</taxon>
        <taxon>Embryophyta</taxon>
        <taxon>Tracheophyta</taxon>
        <taxon>Spermatophyta</taxon>
        <taxon>Magnoliopsida</taxon>
        <taxon>eudicotyledons</taxon>
        <taxon>Gunneridae</taxon>
        <taxon>Pentapetalae</taxon>
        <taxon>asterids</taxon>
        <taxon>lamiids</taxon>
        <taxon>Solanales</taxon>
        <taxon>Solanaceae</taxon>
        <taxon>Solanoideae</taxon>
        <taxon>Solaneae</taxon>
        <taxon>Solanum</taxon>
    </lineage>
</organism>
<keyword evidence="3" id="KW-1185">Reference proteome</keyword>
<comment type="caution">
    <text evidence="2">The sequence shown here is derived from an EMBL/GenBank/DDBJ whole genome shotgun (WGS) entry which is preliminary data.</text>
</comment>
<accession>A0A9J6A618</accession>
<keyword evidence="1" id="KW-1133">Transmembrane helix</keyword>
<feature type="non-terminal residue" evidence="2">
    <location>
        <position position="95"/>
    </location>
</feature>